<organism evidence="2 3">
    <name type="scientific">Prorocentrum cordatum</name>
    <dbReference type="NCBI Taxonomy" id="2364126"/>
    <lineage>
        <taxon>Eukaryota</taxon>
        <taxon>Sar</taxon>
        <taxon>Alveolata</taxon>
        <taxon>Dinophyceae</taxon>
        <taxon>Prorocentrales</taxon>
        <taxon>Prorocentraceae</taxon>
        <taxon>Prorocentrum</taxon>
    </lineage>
</organism>
<accession>A0ABN9UVA4</accession>
<sequence>MTPHARHRPQHASLLLHGIVAGTCVFSTGKAVKSIALVQERDHHGADAASAATSAPQAELGHIFVSDQRLWSSLLQEHVEVRKSAGSGMSLAVLWGCVVAISFALAASILYLCSAVRAQRAYEAKSSPARGMPSGAADGRSMRSMSSLRSCSDACSERRWRARTRAACPRRRCRPAPAPAWGCPACRCATCWWCRTARGSPASSRTRCGAG</sequence>
<comment type="caution">
    <text evidence="2">The sequence shown here is derived from an EMBL/GenBank/DDBJ whole genome shotgun (WGS) entry which is preliminary data.</text>
</comment>
<keyword evidence="3" id="KW-1185">Reference proteome</keyword>
<name>A0ABN9UVA4_9DINO</name>
<evidence type="ECO:0000313" key="3">
    <source>
        <dbReference type="Proteomes" id="UP001189429"/>
    </source>
</evidence>
<evidence type="ECO:0000313" key="2">
    <source>
        <dbReference type="EMBL" id="CAK0863972.1"/>
    </source>
</evidence>
<evidence type="ECO:0000256" key="1">
    <source>
        <dbReference type="SAM" id="Phobius"/>
    </source>
</evidence>
<feature type="non-terminal residue" evidence="2">
    <location>
        <position position="211"/>
    </location>
</feature>
<dbReference type="Proteomes" id="UP001189429">
    <property type="component" value="Unassembled WGS sequence"/>
</dbReference>
<keyword evidence="1" id="KW-0472">Membrane</keyword>
<proteinExistence type="predicted"/>
<keyword evidence="1" id="KW-0812">Transmembrane</keyword>
<dbReference type="EMBL" id="CAUYUJ010016318">
    <property type="protein sequence ID" value="CAK0863972.1"/>
    <property type="molecule type" value="Genomic_DNA"/>
</dbReference>
<protein>
    <submittedName>
        <fullName evidence="2">Uncharacterized protein</fullName>
    </submittedName>
</protein>
<gene>
    <name evidence="2" type="ORF">PCOR1329_LOCUS51970</name>
</gene>
<keyword evidence="1" id="KW-1133">Transmembrane helix</keyword>
<feature type="transmembrane region" description="Helical" evidence="1">
    <location>
        <begin position="92"/>
        <end position="112"/>
    </location>
</feature>
<reference evidence="2" key="1">
    <citation type="submission" date="2023-10" db="EMBL/GenBank/DDBJ databases">
        <authorList>
            <person name="Chen Y."/>
            <person name="Shah S."/>
            <person name="Dougan E. K."/>
            <person name="Thang M."/>
            <person name="Chan C."/>
        </authorList>
    </citation>
    <scope>NUCLEOTIDE SEQUENCE [LARGE SCALE GENOMIC DNA]</scope>
</reference>